<dbReference type="PANTHER" id="PTHR10138">
    <property type="entry name" value="TRYPTOPHAN 2,3-DIOXYGENASE"/>
    <property type="match status" value="1"/>
</dbReference>
<feature type="region of interest" description="Disordered" evidence="1">
    <location>
        <begin position="405"/>
        <end position="428"/>
    </location>
</feature>
<reference evidence="2" key="1">
    <citation type="submission" date="2021-05" db="EMBL/GenBank/DDBJ databases">
        <authorList>
            <person name="Arsene-Ploetze F."/>
        </authorList>
    </citation>
    <scope>NUCLEOTIDE SEQUENCE</scope>
    <source>
        <strain evidence="2">DSM 42138</strain>
    </source>
</reference>
<protein>
    <submittedName>
        <fullName evidence="2">Tryptophan 2,3-dioxygenase</fullName>
    </submittedName>
</protein>
<dbReference type="GO" id="GO:0019442">
    <property type="term" value="P:L-tryptophan catabolic process to acetyl-CoA"/>
    <property type="evidence" value="ECO:0007669"/>
    <property type="project" value="TreeGrafter"/>
</dbReference>
<dbReference type="GO" id="GO:0046872">
    <property type="term" value="F:metal ion binding"/>
    <property type="evidence" value="ECO:0007669"/>
    <property type="project" value="InterPro"/>
</dbReference>
<dbReference type="SUPFAM" id="SSF140959">
    <property type="entry name" value="Indolic compounds 2,3-dioxygenase-like"/>
    <property type="match status" value="1"/>
</dbReference>
<dbReference type="EMBL" id="CAJSLV010000103">
    <property type="protein sequence ID" value="CAG6398435.1"/>
    <property type="molecule type" value="Genomic_DNA"/>
</dbReference>
<dbReference type="GO" id="GO:0019441">
    <property type="term" value="P:L-tryptophan catabolic process to kynurenine"/>
    <property type="evidence" value="ECO:0007669"/>
    <property type="project" value="InterPro"/>
</dbReference>
<dbReference type="GO" id="GO:0020037">
    <property type="term" value="F:heme binding"/>
    <property type="evidence" value="ECO:0007669"/>
    <property type="project" value="InterPro"/>
</dbReference>
<dbReference type="InterPro" id="IPR037217">
    <property type="entry name" value="Trp/Indoleamine_2_3_dOase-like"/>
</dbReference>
<accession>A0A9W4E3G6</accession>
<gene>
    <name evidence="2" type="ORF">SCOCK_70119</name>
</gene>
<dbReference type="AlphaFoldDB" id="A0A9W4E3G6"/>
<evidence type="ECO:0000313" key="3">
    <source>
        <dbReference type="Proteomes" id="UP001152519"/>
    </source>
</evidence>
<comment type="caution">
    <text evidence="2">The sequence shown here is derived from an EMBL/GenBank/DDBJ whole genome shotgun (WGS) entry which is preliminary data.</text>
</comment>
<evidence type="ECO:0000313" key="2">
    <source>
        <dbReference type="EMBL" id="CAG6398435.1"/>
    </source>
</evidence>
<proteinExistence type="predicted"/>
<dbReference type="Gene3D" id="1.20.58.480">
    <property type="match status" value="1"/>
</dbReference>
<dbReference type="InterPro" id="IPR004981">
    <property type="entry name" value="Trp_2_3_dOase"/>
</dbReference>
<evidence type="ECO:0000256" key="1">
    <source>
        <dbReference type="SAM" id="MobiDB-lite"/>
    </source>
</evidence>
<dbReference type="GO" id="GO:0004833">
    <property type="term" value="F:L-tryptophan 2,3-dioxygenase activity"/>
    <property type="evidence" value="ECO:0007669"/>
    <property type="project" value="InterPro"/>
</dbReference>
<sequence length="428" mass="47230">MLRAELGSWFQDPDPEKFPYDAVVRQYQRVGKHFVPQELLAALSEVRDRLPSLNGPWSHVQTLASFLSTALDKPDGRYDYASYLALGLLDLPAVTDPVEQAPFARSRCDRLTSQLVCDAFAFELAVADGRSDLLPKMRPAHDQVEKRFKHGLRAIRPALARMSLAAGLTADNPAELARQACFLVRSDMSLAERRALSVCVLPVDTAHDEYLFLRVLQTFETTFALLAVHLRGAMAAMAGRQVERAEHFLAGARTALSESAPLFSMLATMQVESFRMFREFTDGASAIQSRNYKLVESLCRRPDPERVDSAAYTWVPEVRERVLAGQATLDDAYREAAGSGDLSEADRERLAAAMEGFARALMRWRNTHYRLAVRMLGEAPGTGYTEGTPYLASVRSIPVFESVGAGGGGVDEPQAEALAADEQAARTR</sequence>
<keyword evidence="3" id="KW-1185">Reference proteome</keyword>
<dbReference type="RefSeq" id="WP_251499814.1">
    <property type="nucleotide sequence ID" value="NZ_CAJSLV010000103.1"/>
</dbReference>
<dbReference type="Proteomes" id="UP001152519">
    <property type="component" value="Unassembled WGS sequence"/>
</dbReference>
<feature type="compositionally biased region" description="Low complexity" evidence="1">
    <location>
        <begin position="411"/>
        <end position="422"/>
    </location>
</feature>
<dbReference type="PANTHER" id="PTHR10138:SF0">
    <property type="entry name" value="TRYPTOPHAN 2,3-DIOXYGENASE"/>
    <property type="match status" value="1"/>
</dbReference>
<name>A0A9W4E3G6_9ACTN</name>
<organism evidence="2 3">
    <name type="scientific">Actinacidiphila cocklensis</name>
    <dbReference type="NCBI Taxonomy" id="887465"/>
    <lineage>
        <taxon>Bacteria</taxon>
        <taxon>Bacillati</taxon>
        <taxon>Actinomycetota</taxon>
        <taxon>Actinomycetes</taxon>
        <taxon>Kitasatosporales</taxon>
        <taxon>Streptomycetaceae</taxon>
        <taxon>Actinacidiphila</taxon>
    </lineage>
</organism>